<feature type="transmembrane region" description="Helical" evidence="1">
    <location>
        <begin position="95"/>
        <end position="115"/>
    </location>
</feature>
<gene>
    <name evidence="2" type="ORF">BN1051_00581</name>
</gene>
<dbReference type="Pfam" id="PF03729">
    <property type="entry name" value="DUF308"/>
    <property type="match status" value="1"/>
</dbReference>
<keyword evidence="1" id="KW-0472">Membrane</keyword>
<feature type="transmembrane region" description="Helical" evidence="1">
    <location>
        <begin position="70"/>
        <end position="89"/>
    </location>
</feature>
<evidence type="ECO:0000313" key="2">
    <source>
        <dbReference type="EMBL" id="CEA07269.1"/>
    </source>
</evidence>
<organism evidence="2">
    <name type="scientific">Arthrobacter saudimassiliensis</name>
    <dbReference type="NCBI Taxonomy" id="1461584"/>
    <lineage>
        <taxon>Bacteria</taxon>
        <taxon>Bacillati</taxon>
        <taxon>Actinomycetota</taxon>
        <taxon>Actinomycetes</taxon>
        <taxon>Micrococcales</taxon>
        <taxon>Micrococcaceae</taxon>
        <taxon>Arthrobacter</taxon>
    </lineage>
</organism>
<evidence type="ECO:0000256" key="1">
    <source>
        <dbReference type="SAM" id="Phobius"/>
    </source>
</evidence>
<name>A0A078MLX6_9MICC</name>
<evidence type="ECO:0008006" key="3">
    <source>
        <dbReference type="Google" id="ProtNLM"/>
    </source>
</evidence>
<feature type="transmembrane region" description="Helical" evidence="1">
    <location>
        <begin position="153"/>
        <end position="174"/>
    </location>
</feature>
<dbReference type="PATRIC" id="fig|1461584.3.peg.571"/>
<protein>
    <recommendedName>
        <fullName evidence="3">Acid-resistance membrane protein</fullName>
    </recommendedName>
</protein>
<accession>A0A078MLX6</accession>
<dbReference type="AlphaFoldDB" id="A0A078MLX6"/>
<reference evidence="2" key="1">
    <citation type="submission" date="2014-07" db="EMBL/GenBank/DDBJ databases">
        <authorList>
            <person name="Urmite Genomes Urmite Genomes"/>
        </authorList>
    </citation>
    <scope>NUCLEOTIDE SEQUENCE</scope>
    <source>
        <strain evidence="2">11W110_air</strain>
    </source>
</reference>
<keyword evidence="1" id="KW-1133">Transmembrane helix</keyword>
<sequence length="193" mass="19755">MGVKNPVAPWTPVLLRSAAAAVYGLLSIFWPTQDTTFVSIAGGLYLLVTGVAMWRVAAVAGAGEVPGLRPLLLAESALYAVAGILIAALQDNWVFALAGGAALAVGGVVELMFWIRARSRFLPARDWLITGVTSIGAAVLLPVVLQMGLDARALLGVSGGSAVIIAVILATSGFGARHDARQSAAPRAADAVN</sequence>
<keyword evidence="1" id="KW-0812">Transmembrane</keyword>
<proteinExistence type="predicted"/>
<feature type="transmembrane region" description="Helical" evidence="1">
    <location>
        <begin position="36"/>
        <end position="58"/>
    </location>
</feature>
<dbReference type="InterPro" id="IPR005325">
    <property type="entry name" value="DUF308_memb"/>
</dbReference>
<feature type="transmembrane region" description="Helical" evidence="1">
    <location>
        <begin position="127"/>
        <end position="147"/>
    </location>
</feature>
<dbReference type="EMBL" id="LN483070">
    <property type="protein sequence ID" value="CEA07269.1"/>
    <property type="molecule type" value="Genomic_DNA"/>
</dbReference>